<dbReference type="OrthoDB" id="9807829at2"/>
<dbReference type="Pfam" id="PF00849">
    <property type="entry name" value="PseudoU_synth_2"/>
    <property type="match status" value="1"/>
</dbReference>
<dbReference type="GO" id="GO:0140098">
    <property type="term" value="F:catalytic activity, acting on RNA"/>
    <property type="evidence" value="ECO:0007669"/>
    <property type="project" value="UniProtKB-ARBA"/>
</dbReference>
<gene>
    <name evidence="2" type="ORF">BI198_05880</name>
</gene>
<dbReference type="PANTHER" id="PTHR21600:SF84">
    <property type="entry name" value="PSEUDOURIDINE SYNTHASE RSUA_RLUA-LIKE DOMAIN-CONTAINING PROTEIN"/>
    <property type="match status" value="1"/>
</dbReference>
<dbReference type="PROSITE" id="PS01129">
    <property type="entry name" value="PSI_RLU"/>
    <property type="match status" value="1"/>
</dbReference>
<evidence type="ECO:0000313" key="2">
    <source>
        <dbReference type="EMBL" id="OEY69154.1"/>
    </source>
</evidence>
<keyword evidence="3" id="KW-1185">Reference proteome</keyword>
<evidence type="ECO:0000259" key="1">
    <source>
        <dbReference type="Pfam" id="PF00849"/>
    </source>
</evidence>
<sequence>MSIAAQASKVSLPADAAGFGTVFEFLCAKFPYIAPQVWQQRIADGKVYWHQGECITEQTPFMPSKLLCYYREVEIEPEVPFSHQILYQDQHLIVADKPHFLPVTPGGQYVNECLLARLKRQTGLTDIVPLHRLDRDTAGLVLFSINPQSRAAYYALFSGQTISKQYQAVAMLSAAVKQQLETETLPLEWQIKNRIEKANPRFINHIVAGEANSESEISLTKVQGDKGLFTLMPLTGKTHQLRLHMLSLGMPILHDIYYPELQPKQPPQFATPLQLLAKELQFIDPVSGIKHSFASQLQLTAW</sequence>
<dbReference type="GO" id="GO:0003723">
    <property type="term" value="F:RNA binding"/>
    <property type="evidence" value="ECO:0007669"/>
    <property type="project" value="InterPro"/>
</dbReference>
<feature type="domain" description="Pseudouridine synthase RsuA/RluA-like" evidence="1">
    <location>
        <begin position="91"/>
        <end position="246"/>
    </location>
</feature>
<reference evidence="3" key="1">
    <citation type="submission" date="2016-09" db="EMBL/GenBank/DDBJ databases">
        <authorList>
            <person name="Wan X."/>
            <person name="Hou S."/>
        </authorList>
    </citation>
    <scope>NUCLEOTIDE SEQUENCE [LARGE SCALE GENOMIC DNA]</scope>
    <source>
        <strain evidence="3">KH87</strain>
    </source>
</reference>
<organism evidence="2 3">
    <name type="scientific">Rheinheimera salexigens</name>
    <dbReference type="NCBI Taxonomy" id="1628148"/>
    <lineage>
        <taxon>Bacteria</taxon>
        <taxon>Pseudomonadati</taxon>
        <taxon>Pseudomonadota</taxon>
        <taxon>Gammaproteobacteria</taxon>
        <taxon>Chromatiales</taxon>
        <taxon>Chromatiaceae</taxon>
        <taxon>Rheinheimera</taxon>
    </lineage>
</organism>
<dbReference type="PANTHER" id="PTHR21600">
    <property type="entry name" value="MITOCHONDRIAL RNA PSEUDOURIDINE SYNTHASE"/>
    <property type="match status" value="1"/>
</dbReference>
<comment type="caution">
    <text evidence="2">The sequence shown here is derived from an EMBL/GenBank/DDBJ whole genome shotgun (WGS) entry which is preliminary data.</text>
</comment>
<dbReference type="GO" id="GO:0009982">
    <property type="term" value="F:pseudouridine synthase activity"/>
    <property type="evidence" value="ECO:0007669"/>
    <property type="project" value="InterPro"/>
</dbReference>
<dbReference type="InterPro" id="IPR050188">
    <property type="entry name" value="RluA_PseudoU_synthase"/>
</dbReference>
<dbReference type="InterPro" id="IPR006145">
    <property type="entry name" value="PsdUridine_synth_RsuA/RluA"/>
</dbReference>
<accession>A0A1E7Q4M8</accession>
<dbReference type="Proteomes" id="UP000242258">
    <property type="component" value="Unassembled WGS sequence"/>
</dbReference>
<dbReference type="STRING" id="1628148.BI198_05880"/>
<protein>
    <submittedName>
        <fullName evidence="2">Pseudouridine synthase</fullName>
    </submittedName>
</protein>
<proteinExistence type="predicted"/>
<evidence type="ECO:0000313" key="3">
    <source>
        <dbReference type="Proteomes" id="UP000242258"/>
    </source>
</evidence>
<dbReference type="AlphaFoldDB" id="A0A1E7Q4M8"/>
<dbReference type="Gene3D" id="3.30.2350.10">
    <property type="entry name" value="Pseudouridine synthase"/>
    <property type="match status" value="1"/>
</dbReference>
<dbReference type="GO" id="GO:0000455">
    <property type="term" value="P:enzyme-directed rRNA pseudouridine synthesis"/>
    <property type="evidence" value="ECO:0007669"/>
    <property type="project" value="TreeGrafter"/>
</dbReference>
<name>A0A1E7Q4M8_9GAMM</name>
<dbReference type="RefSeq" id="WP_070048720.1">
    <property type="nucleotide sequence ID" value="NZ_CBCSDO010000003.1"/>
</dbReference>
<dbReference type="EMBL" id="MKEK01000001">
    <property type="protein sequence ID" value="OEY69154.1"/>
    <property type="molecule type" value="Genomic_DNA"/>
</dbReference>
<dbReference type="InterPro" id="IPR020103">
    <property type="entry name" value="PsdUridine_synth_cat_dom_sf"/>
</dbReference>
<dbReference type="InterPro" id="IPR006224">
    <property type="entry name" value="PsdUridine_synth_RluA-like_CS"/>
</dbReference>
<dbReference type="SUPFAM" id="SSF55120">
    <property type="entry name" value="Pseudouridine synthase"/>
    <property type="match status" value="1"/>
</dbReference>